<name>A0ABU1K0V4_9PROT</name>
<organism evidence="1 2">
    <name type="scientific">Inquilinus ginsengisoli</name>
    <dbReference type="NCBI Taxonomy" id="363840"/>
    <lineage>
        <taxon>Bacteria</taxon>
        <taxon>Pseudomonadati</taxon>
        <taxon>Pseudomonadota</taxon>
        <taxon>Alphaproteobacteria</taxon>
        <taxon>Rhodospirillales</taxon>
        <taxon>Rhodospirillaceae</taxon>
        <taxon>Inquilinus</taxon>
    </lineage>
</organism>
<evidence type="ECO:0000313" key="2">
    <source>
        <dbReference type="Proteomes" id="UP001262410"/>
    </source>
</evidence>
<dbReference type="Proteomes" id="UP001262410">
    <property type="component" value="Unassembled WGS sequence"/>
</dbReference>
<gene>
    <name evidence="1" type="ORF">E9232_006462</name>
</gene>
<proteinExistence type="predicted"/>
<dbReference type="EMBL" id="JAVDPW010000014">
    <property type="protein sequence ID" value="MDR6293909.1"/>
    <property type="molecule type" value="Genomic_DNA"/>
</dbReference>
<protein>
    <submittedName>
        <fullName evidence="1">Uncharacterized protein</fullName>
    </submittedName>
</protein>
<comment type="caution">
    <text evidence="1">The sequence shown here is derived from an EMBL/GenBank/DDBJ whole genome shotgun (WGS) entry which is preliminary data.</text>
</comment>
<dbReference type="RefSeq" id="WP_309801271.1">
    <property type="nucleotide sequence ID" value="NZ_JAVDPW010000014.1"/>
</dbReference>
<sequence>MSEQASLSATDFHGADFHGDGSLGAVLDALAPHAGKALVIEYGGRRIRPGYHVTEVKAGSFVTLDCGGNPDQWRETILQVEDRASDDGRAFMPVAKFRAILDQVARRIALDPDARLTFEVGPPEAPMQVFDAEALLADDESVVLRLVARAAICKPRHRATQAAASASCCGSTAGS</sequence>
<dbReference type="InterPro" id="IPR045534">
    <property type="entry name" value="DUF6428"/>
</dbReference>
<dbReference type="Pfam" id="PF20001">
    <property type="entry name" value="DUF6428"/>
    <property type="match status" value="1"/>
</dbReference>
<keyword evidence="2" id="KW-1185">Reference proteome</keyword>
<accession>A0ABU1K0V4</accession>
<reference evidence="1 2" key="1">
    <citation type="submission" date="2023-07" db="EMBL/GenBank/DDBJ databases">
        <title>Sorghum-associated microbial communities from plants grown in Nebraska, USA.</title>
        <authorList>
            <person name="Schachtman D."/>
        </authorList>
    </citation>
    <scope>NUCLEOTIDE SEQUENCE [LARGE SCALE GENOMIC DNA]</scope>
    <source>
        <strain evidence="1 2">584</strain>
    </source>
</reference>
<evidence type="ECO:0000313" key="1">
    <source>
        <dbReference type="EMBL" id="MDR6293909.1"/>
    </source>
</evidence>